<dbReference type="EMBL" id="LAZR01004402">
    <property type="protein sequence ID" value="KKN08922.1"/>
    <property type="molecule type" value="Genomic_DNA"/>
</dbReference>
<comment type="caution">
    <text evidence="1">The sequence shown here is derived from an EMBL/GenBank/DDBJ whole genome shotgun (WGS) entry which is preliminary data.</text>
</comment>
<proteinExistence type="predicted"/>
<accession>A0A0F9NAG7</accession>
<evidence type="ECO:0000313" key="1">
    <source>
        <dbReference type="EMBL" id="KKN08922.1"/>
    </source>
</evidence>
<sequence>MTTTSGLTLSASFRKWEGRDCGFWEAVIRDNKGTVVWACGKRHGYRDYSLRYPGSGAKECSTRALQMAKREAVS</sequence>
<gene>
    <name evidence="1" type="ORF">LCGC14_1051760</name>
</gene>
<dbReference type="AlphaFoldDB" id="A0A0F9NAG7"/>
<reference evidence="1" key="1">
    <citation type="journal article" date="2015" name="Nature">
        <title>Complex archaea that bridge the gap between prokaryotes and eukaryotes.</title>
        <authorList>
            <person name="Spang A."/>
            <person name="Saw J.H."/>
            <person name="Jorgensen S.L."/>
            <person name="Zaremba-Niedzwiedzka K."/>
            <person name="Martijn J."/>
            <person name="Lind A.E."/>
            <person name="van Eijk R."/>
            <person name="Schleper C."/>
            <person name="Guy L."/>
            <person name="Ettema T.J."/>
        </authorList>
    </citation>
    <scope>NUCLEOTIDE SEQUENCE</scope>
</reference>
<protein>
    <submittedName>
        <fullName evidence="1">Uncharacterized protein</fullName>
    </submittedName>
</protein>
<name>A0A0F9NAG7_9ZZZZ</name>
<organism evidence="1">
    <name type="scientific">marine sediment metagenome</name>
    <dbReference type="NCBI Taxonomy" id="412755"/>
    <lineage>
        <taxon>unclassified sequences</taxon>
        <taxon>metagenomes</taxon>
        <taxon>ecological metagenomes</taxon>
    </lineage>
</organism>